<evidence type="ECO:0000256" key="1">
    <source>
        <dbReference type="SAM" id="MobiDB-lite"/>
    </source>
</evidence>
<dbReference type="EMBL" id="UXSR01005181">
    <property type="protein sequence ID" value="VDD79137.1"/>
    <property type="molecule type" value="Genomic_DNA"/>
</dbReference>
<organism evidence="2 3">
    <name type="scientific">Mesocestoides corti</name>
    <name type="common">Flatworm</name>
    <dbReference type="NCBI Taxonomy" id="53468"/>
    <lineage>
        <taxon>Eukaryota</taxon>
        <taxon>Metazoa</taxon>
        <taxon>Spiralia</taxon>
        <taxon>Lophotrochozoa</taxon>
        <taxon>Platyhelminthes</taxon>
        <taxon>Cestoda</taxon>
        <taxon>Eucestoda</taxon>
        <taxon>Cyclophyllidea</taxon>
        <taxon>Mesocestoididae</taxon>
        <taxon>Mesocestoides</taxon>
    </lineage>
</organism>
<sequence>MQERRVDNALSHSASHDVAAVAVEAAARMLGLAWACARVQFAQVARRRCLLLASAQHTSHTSRALNSVGRAVDSTSNQVKATRGLALLLPREHARALSTDGSPPPPRRSPRHQRGGVAPRPPFRVRTHAREHISRPIPNHLYANEVEPCWRANLPRKSTPSTPCPPHTPIIHTQPVATAPSLTVCVRALEGVRTCRTIPTTVCLHFPTSYLPLSFAFPLPSSPSLRPFSHPHSFNPHKAFDLAAQLLK</sequence>
<evidence type="ECO:0000313" key="2">
    <source>
        <dbReference type="EMBL" id="VDD79137.1"/>
    </source>
</evidence>
<reference evidence="2 3" key="1">
    <citation type="submission" date="2018-10" db="EMBL/GenBank/DDBJ databases">
        <authorList>
            <consortium name="Pathogen Informatics"/>
        </authorList>
    </citation>
    <scope>NUCLEOTIDE SEQUENCE [LARGE SCALE GENOMIC DNA]</scope>
</reference>
<proteinExistence type="predicted"/>
<feature type="region of interest" description="Disordered" evidence="1">
    <location>
        <begin position="95"/>
        <end position="122"/>
    </location>
</feature>
<accession>A0A0R3UDX6</accession>
<name>A0A0R3UDX6_MESCO</name>
<keyword evidence="3" id="KW-1185">Reference proteome</keyword>
<protein>
    <submittedName>
        <fullName evidence="2">Uncharacterized protein</fullName>
    </submittedName>
</protein>
<dbReference type="AlphaFoldDB" id="A0A0R3UDX6"/>
<evidence type="ECO:0000313" key="3">
    <source>
        <dbReference type="Proteomes" id="UP000267029"/>
    </source>
</evidence>
<gene>
    <name evidence="2" type="ORF">MCOS_LOCUS5140</name>
</gene>
<dbReference type="Proteomes" id="UP000267029">
    <property type="component" value="Unassembled WGS sequence"/>
</dbReference>